<dbReference type="CDD" id="cd06223">
    <property type="entry name" value="PRTases_typeI"/>
    <property type="match status" value="1"/>
</dbReference>
<keyword evidence="8" id="KW-0963">Cytoplasm</keyword>
<proteinExistence type="inferred from homology"/>
<evidence type="ECO:0000256" key="4">
    <source>
        <dbReference type="ARBA" id="ARBA00004659"/>
    </source>
</evidence>
<sequence>MVAKFELNESHFRRDVNLVPGLHFLDIMPLLKDREAFKSTVDLLAARVREEFPEGIDYVAGIELRGVPFASALAYALGVGNVVARKKGKLPGLLHSSHYQTEYSFDQLEVQQDAVEPGAKVVVVDDLIATGASFSAVYDCLKKCQASVVGLAVPVEFPAAGGREKLQQSHPDVKLVSLVSLTYRGQKPKYDPADYEKERRDFLDFVSSCKKKDRCDISSAKEQEKVAKES</sequence>
<name>A0AAD8LIJ6_BABGI</name>
<dbReference type="Proteomes" id="UP001230268">
    <property type="component" value="Unassembled WGS sequence"/>
</dbReference>
<evidence type="ECO:0000256" key="3">
    <source>
        <dbReference type="ARBA" id="ARBA00004496"/>
    </source>
</evidence>
<dbReference type="NCBIfam" id="NF002636">
    <property type="entry name" value="PRK02304.1-5"/>
    <property type="match status" value="1"/>
</dbReference>
<evidence type="ECO:0000256" key="2">
    <source>
        <dbReference type="ARBA" id="ARBA00003968"/>
    </source>
</evidence>
<dbReference type="InterPro" id="IPR029057">
    <property type="entry name" value="PRTase-like"/>
</dbReference>
<feature type="domain" description="Phosphoribosyltransferase" evidence="12">
    <location>
        <begin position="31"/>
        <end position="177"/>
    </location>
</feature>
<dbReference type="GO" id="GO:0044209">
    <property type="term" value="P:AMP salvage"/>
    <property type="evidence" value="ECO:0007669"/>
    <property type="project" value="TreeGrafter"/>
</dbReference>
<evidence type="ECO:0000313" key="13">
    <source>
        <dbReference type="EMBL" id="KAK1442078.1"/>
    </source>
</evidence>
<evidence type="ECO:0000256" key="10">
    <source>
        <dbReference type="ARBA" id="ARBA00022679"/>
    </source>
</evidence>
<accession>A0AAD8LIJ6</accession>
<dbReference type="SUPFAM" id="SSF53271">
    <property type="entry name" value="PRTase-like"/>
    <property type="match status" value="1"/>
</dbReference>
<keyword evidence="10" id="KW-0808">Transferase</keyword>
<dbReference type="InterPro" id="IPR050054">
    <property type="entry name" value="UPRTase/APRTase"/>
</dbReference>
<dbReference type="PANTHER" id="PTHR32315">
    <property type="entry name" value="ADENINE PHOSPHORIBOSYLTRANSFERASE"/>
    <property type="match status" value="1"/>
</dbReference>
<dbReference type="InterPro" id="IPR000836">
    <property type="entry name" value="PRTase_dom"/>
</dbReference>
<keyword evidence="14" id="KW-1185">Reference proteome</keyword>
<comment type="similarity">
    <text evidence="5">Belongs to the purine/pyrimidine phosphoribosyltransferase family.</text>
</comment>
<reference evidence="13" key="1">
    <citation type="submission" date="2023-08" db="EMBL/GenBank/DDBJ databases">
        <title>Draft sequence of the Babesia gibsoni genome.</title>
        <authorList>
            <person name="Yamagishi J.Y."/>
            <person name="Xuan X.X."/>
        </authorList>
    </citation>
    <scope>NUCLEOTIDE SEQUENCE</scope>
    <source>
        <strain evidence="13">Azabu</strain>
    </source>
</reference>
<keyword evidence="9 13" id="KW-0328">Glycosyltransferase</keyword>
<dbReference type="Gene3D" id="3.40.50.2020">
    <property type="match status" value="1"/>
</dbReference>
<dbReference type="GO" id="GO:0016208">
    <property type="term" value="F:AMP binding"/>
    <property type="evidence" value="ECO:0007669"/>
    <property type="project" value="TreeGrafter"/>
</dbReference>
<dbReference type="EMBL" id="JAVEPI010000004">
    <property type="protein sequence ID" value="KAK1442078.1"/>
    <property type="molecule type" value="Genomic_DNA"/>
</dbReference>
<gene>
    <name evidence="13" type="ORF">BgAZ_401080</name>
</gene>
<evidence type="ECO:0000256" key="11">
    <source>
        <dbReference type="ARBA" id="ARBA00022726"/>
    </source>
</evidence>
<evidence type="ECO:0000256" key="1">
    <source>
        <dbReference type="ARBA" id="ARBA00000868"/>
    </source>
</evidence>
<evidence type="ECO:0000313" key="14">
    <source>
        <dbReference type="Proteomes" id="UP001230268"/>
    </source>
</evidence>
<dbReference type="EC" id="2.4.2.7" evidence="7"/>
<dbReference type="PANTHER" id="PTHR32315:SF3">
    <property type="entry name" value="ADENINE PHOSPHORIBOSYLTRANSFERASE"/>
    <property type="match status" value="1"/>
</dbReference>
<dbReference type="GO" id="GO:0005737">
    <property type="term" value="C:cytoplasm"/>
    <property type="evidence" value="ECO:0007669"/>
    <property type="project" value="UniProtKB-SubCell"/>
</dbReference>
<evidence type="ECO:0000259" key="12">
    <source>
        <dbReference type="Pfam" id="PF00156"/>
    </source>
</evidence>
<dbReference type="GO" id="GO:0006166">
    <property type="term" value="P:purine ribonucleoside salvage"/>
    <property type="evidence" value="ECO:0007669"/>
    <property type="project" value="UniProtKB-KW"/>
</dbReference>
<organism evidence="13 14">
    <name type="scientific">Babesia gibsoni</name>
    <dbReference type="NCBI Taxonomy" id="33632"/>
    <lineage>
        <taxon>Eukaryota</taxon>
        <taxon>Sar</taxon>
        <taxon>Alveolata</taxon>
        <taxon>Apicomplexa</taxon>
        <taxon>Aconoidasida</taxon>
        <taxon>Piroplasmida</taxon>
        <taxon>Babesiidae</taxon>
        <taxon>Babesia</taxon>
    </lineage>
</organism>
<dbReference type="GO" id="GO:0002055">
    <property type="term" value="F:adenine binding"/>
    <property type="evidence" value="ECO:0007669"/>
    <property type="project" value="TreeGrafter"/>
</dbReference>
<dbReference type="GO" id="GO:0006168">
    <property type="term" value="P:adenine salvage"/>
    <property type="evidence" value="ECO:0007669"/>
    <property type="project" value="TreeGrafter"/>
</dbReference>
<dbReference type="AlphaFoldDB" id="A0AAD8LIJ6"/>
<comment type="subcellular location">
    <subcellularLocation>
        <location evidence="3">Cytoplasm</location>
    </subcellularLocation>
</comment>
<dbReference type="FunFam" id="3.40.50.2020:FF:000004">
    <property type="entry name" value="Adenine phosphoribosyltransferase"/>
    <property type="match status" value="1"/>
</dbReference>
<evidence type="ECO:0000256" key="9">
    <source>
        <dbReference type="ARBA" id="ARBA00022676"/>
    </source>
</evidence>
<comment type="subunit">
    <text evidence="6">Homodimer.</text>
</comment>
<protein>
    <recommendedName>
        <fullName evidence="7">adenine phosphoribosyltransferase</fullName>
        <ecNumber evidence="7">2.4.2.7</ecNumber>
    </recommendedName>
</protein>
<comment type="function">
    <text evidence="2">Catalyzes a salvage reaction resulting in the formation of AMP, that is energically less costly than de novo synthesis.</text>
</comment>
<dbReference type="GO" id="GO:0003999">
    <property type="term" value="F:adenine phosphoribosyltransferase activity"/>
    <property type="evidence" value="ECO:0007669"/>
    <property type="project" value="UniProtKB-EC"/>
</dbReference>
<evidence type="ECO:0000256" key="7">
    <source>
        <dbReference type="ARBA" id="ARBA00011893"/>
    </source>
</evidence>
<keyword evidence="11" id="KW-0660">Purine salvage</keyword>
<comment type="pathway">
    <text evidence="4">Purine metabolism; AMP biosynthesis via salvage pathway; AMP from adenine: step 1/1.</text>
</comment>
<evidence type="ECO:0000256" key="6">
    <source>
        <dbReference type="ARBA" id="ARBA00011738"/>
    </source>
</evidence>
<evidence type="ECO:0000256" key="8">
    <source>
        <dbReference type="ARBA" id="ARBA00022490"/>
    </source>
</evidence>
<comment type="caution">
    <text evidence="13">The sequence shown here is derived from an EMBL/GenBank/DDBJ whole genome shotgun (WGS) entry which is preliminary data.</text>
</comment>
<comment type="catalytic activity">
    <reaction evidence="1">
        <text>AMP + diphosphate = 5-phospho-alpha-D-ribose 1-diphosphate + adenine</text>
        <dbReference type="Rhea" id="RHEA:16609"/>
        <dbReference type="ChEBI" id="CHEBI:16708"/>
        <dbReference type="ChEBI" id="CHEBI:33019"/>
        <dbReference type="ChEBI" id="CHEBI:58017"/>
        <dbReference type="ChEBI" id="CHEBI:456215"/>
        <dbReference type="EC" id="2.4.2.7"/>
    </reaction>
</comment>
<evidence type="ECO:0000256" key="5">
    <source>
        <dbReference type="ARBA" id="ARBA00008391"/>
    </source>
</evidence>
<dbReference type="Pfam" id="PF00156">
    <property type="entry name" value="Pribosyltran"/>
    <property type="match status" value="1"/>
</dbReference>
<dbReference type="SMR" id="A0AAD8LIJ6"/>